<dbReference type="InterPro" id="IPR027417">
    <property type="entry name" value="P-loop_NTPase"/>
</dbReference>
<keyword evidence="2" id="KW-0547">Nucleotide-binding</keyword>
<dbReference type="SUPFAM" id="SSF52540">
    <property type="entry name" value="P-loop containing nucleoside triphosphate hydrolases"/>
    <property type="match status" value="2"/>
</dbReference>
<dbReference type="Pfam" id="PF00176">
    <property type="entry name" value="SNF2-rel_dom"/>
    <property type="match status" value="1"/>
</dbReference>
<dbReference type="SMART" id="SM00487">
    <property type="entry name" value="DEXDc"/>
    <property type="match status" value="1"/>
</dbReference>
<gene>
    <name evidence="2" type="ORF">Sano_69</name>
</gene>
<dbReference type="InterPro" id="IPR000330">
    <property type="entry name" value="SNF2_N"/>
</dbReference>
<keyword evidence="2" id="KW-0347">Helicase</keyword>
<dbReference type="InterPro" id="IPR050496">
    <property type="entry name" value="SNF2_RAD54_helicase_repair"/>
</dbReference>
<evidence type="ECO:0000313" key="3">
    <source>
        <dbReference type="Proteomes" id="UP000018621"/>
    </source>
</evidence>
<keyword evidence="2" id="KW-0378">Hydrolase</keyword>
<dbReference type="PROSITE" id="PS51192">
    <property type="entry name" value="HELICASE_ATP_BIND_1"/>
    <property type="match status" value="1"/>
</dbReference>
<dbReference type="GO" id="GO:0005524">
    <property type="term" value="F:ATP binding"/>
    <property type="evidence" value="ECO:0007669"/>
    <property type="project" value="InterPro"/>
</dbReference>
<evidence type="ECO:0000259" key="1">
    <source>
        <dbReference type="PROSITE" id="PS51192"/>
    </source>
</evidence>
<keyword evidence="2" id="KW-0067">ATP-binding</keyword>
<organism evidence="2 3">
    <name type="scientific">Xylella phage Sano</name>
    <dbReference type="NCBI Taxonomy" id="1415148"/>
    <lineage>
        <taxon>Viruses</taxon>
        <taxon>Duplodnaviria</taxon>
        <taxon>Heunggongvirae</taxon>
        <taxon>Uroviricota</taxon>
        <taxon>Caudoviricetes</taxon>
        <taxon>Casjensviridae</taxon>
        <taxon>Sanovirus</taxon>
        <taxon>Sanovirus sano</taxon>
        <taxon>Xylella virus Sano</taxon>
    </lineage>
</organism>
<dbReference type="InterPro" id="IPR014001">
    <property type="entry name" value="Helicase_ATP-bd"/>
</dbReference>
<dbReference type="PANTHER" id="PTHR45629:SF7">
    <property type="entry name" value="DNA EXCISION REPAIR PROTEIN ERCC-6-RELATED"/>
    <property type="match status" value="1"/>
</dbReference>
<name>V5Q7J2_9CAUD</name>
<dbReference type="InterPro" id="IPR038718">
    <property type="entry name" value="SNF2-like_sf"/>
</dbReference>
<dbReference type="Gene3D" id="3.40.50.10810">
    <property type="entry name" value="Tandem AAA-ATPase domain"/>
    <property type="match status" value="1"/>
</dbReference>
<dbReference type="PANTHER" id="PTHR45629">
    <property type="entry name" value="SNF2/RAD54 FAMILY MEMBER"/>
    <property type="match status" value="1"/>
</dbReference>
<dbReference type="Gene3D" id="3.40.50.300">
    <property type="entry name" value="P-loop containing nucleotide triphosphate hydrolases"/>
    <property type="match status" value="1"/>
</dbReference>
<dbReference type="OrthoDB" id="2514at10239"/>
<accession>V5Q7J2</accession>
<dbReference type="EMBL" id="KF626665">
    <property type="protein sequence ID" value="AHB12089.1"/>
    <property type="molecule type" value="Genomic_DNA"/>
</dbReference>
<keyword evidence="3" id="KW-1185">Reference proteome</keyword>
<proteinExistence type="predicted"/>
<protein>
    <submittedName>
        <fullName evidence="2">Helicase</fullName>
    </submittedName>
</protein>
<reference evidence="2 3" key="1">
    <citation type="journal article" date="2014" name="J. Bacteriol.">
        <title>Characterization of novel virulent broad-host-range phages of Xylella fastidiosa and Xanthomonas.</title>
        <authorList>
            <person name="Ahern S.J."/>
            <person name="Das M."/>
            <person name="Bhowmick T.S."/>
            <person name="Young R."/>
            <person name="Gonzalez C.F."/>
        </authorList>
    </citation>
    <scope>NUCLEOTIDE SEQUENCE [LARGE SCALE GENOMIC DNA]</scope>
</reference>
<dbReference type="Proteomes" id="UP000018621">
    <property type="component" value="Segment"/>
</dbReference>
<sequence length="469" mass="54208">MKERLERSLLDDYQRAAGLFIESVGSCALWVDMGLGKTVVVLTHVSDKVFSGEWSRVLVVGPPLVVSDTWPTEVDSWEHTHWLDFQELDGTPEHMRMQLERPCEIDGISVHKLDRLASLFKNNKKPVPWDAIVFDESSMFRNKASKRWKHAVKLAHRPETDVIQLTGTPSPNGLHQVWAQMAIMDGGERLFASYSKFLAHFFNKEFMGRKITPKPFALKSITKRVADIVYTLREEDYVKLPPLIPRPVPIILPKKVLEQYREFERTSVLKWGEEEDPNVRALSEGALYGKLLQFACGRVYTGDDEKTFIDVHDRKIERMKEIVEFSDGSPILVARTWQHSRLRLKDAFPNIRSLKTKKDIDAWNARDIEIAEVHPASIGHGVNLQRGGNNLIWYDHTPDLELYMQLRKRLHRRGQQASHVNMMHLTAIGTIEEDLTRELVRKEVTQDALKEPMRRRVADVQRELKNVRS</sequence>
<feature type="domain" description="Helicase ATP-binding" evidence="1">
    <location>
        <begin position="18"/>
        <end position="187"/>
    </location>
</feature>
<dbReference type="GO" id="GO:0004386">
    <property type="term" value="F:helicase activity"/>
    <property type="evidence" value="ECO:0007669"/>
    <property type="project" value="UniProtKB-KW"/>
</dbReference>
<evidence type="ECO:0000313" key="2">
    <source>
        <dbReference type="EMBL" id="AHB12089.1"/>
    </source>
</evidence>